<gene>
    <name evidence="1" type="ORF">BD410DRAFT_902824</name>
</gene>
<reference evidence="1 2" key="1">
    <citation type="submission" date="2018-06" db="EMBL/GenBank/DDBJ databases">
        <title>A transcriptomic atlas of mushroom development highlights an independent origin of complex multicellularity.</title>
        <authorList>
            <consortium name="DOE Joint Genome Institute"/>
            <person name="Krizsan K."/>
            <person name="Almasi E."/>
            <person name="Merenyi Z."/>
            <person name="Sahu N."/>
            <person name="Viragh M."/>
            <person name="Koszo T."/>
            <person name="Mondo S."/>
            <person name="Kiss B."/>
            <person name="Balint B."/>
            <person name="Kues U."/>
            <person name="Barry K."/>
            <person name="Hegedus J.C."/>
            <person name="Henrissat B."/>
            <person name="Johnson J."/>
            <person name="Lipzen A."/>
            <person name="Ohm R."/>
            <person name="Nagy I."/>
            <person name="Pangilinan J."/>
            <person name="Yan J."/>
            <person name="Xiong Y."/>
            <person name="Grigoriev I.V."/>
            <person name="Hibbett D.S."/>
            <person name="Nagy L.G."/>
        </authorList>
    </citation>
    <scope>NUCLEOTIDE SEQUENCE [LARGE SCALE GENOMIC DNA]</scope>
    <source>
        <strain evidence="1 2">SZMC22713</strain>
    </source>
</reference>
<dbReference type="EMBL" id="ML170297">
    <property type="protein sequence ID" value="TDL14963.1"/>
    <property type="molecule type" value="Genomic_DNA"/>
</dbReference>
<evidence type="ECO:0000313" key="1">
    <source>
        <dbReference type="EMBL" id="TDL14963.1"/>
    </source>
</evidence>
<name>A0A4Y7PHJ7_9AGAM</name>
<dbReference type="VEuPathDB" id="FungiDB:BD410DRAFT_902824"/>
<dbReference type="InterPro" id="IPR032675">
    <property type="entry name" value="LRR_dom_sf"/>
</dbReference>
<organism evidence="1 2">
    <name type="scientific">Rickenella mellea</name>
    <dbReference type="NCBI Taxonomy" id="50990"/>
    <lineage>
        <taxon>Eukaryota</taxon>
        <taxon>Fungi</taxon>
        <taxon>Dikarya</taxon>
        <taxon>Basidiomycota</taxon>
        <taxon>Agaricomycotina</taxon>
        <taxon>Agaricomycetes</taxon>
        <taxon>Hymenochaetales</taxon>
        <taxon>Rickenellaceae</taxon>
        <taxon>Rickenella</taxon>
    </lineage>
</organism>
<protein>
    <recommendedName>
        <fullName evidence="3">F-box domain-containing protein</fullName>
    </recommendedName>
</protein>
<evidence type="ECO:0000313" key="2">
    <source>
        <dbReference type="Proteomes" id="UP000294933"/>
    </source>
</evidence>
<accession>A0A4Y7PHJ7</accession>
<keyword evidence="2" id="KW-1185">Reference proteome</keyword>
<proteinExistence type="predicted"/>
<dbReference type="Proteomes" id="UP000294933">
    <property type="component" value="Unassembled WGS sequence"/>
</dbReference>
<dbReference type="AlphaFoldDB" id="A0A4Y7PHJ7"/>
<dbReference type="Gene3D" id="3.80.10.10">
    <property type="entry name" value="Ribonuclease Inhibitor"/>
    <property type="match status" value="1"/>
</dbReference>
<dbReference type="SUPFAM" id="SSF52047">
    <property type="entry name" value="RNI-like"/>
    <property type="match status" value="1"/>
</dbReference>
<evidence type="ECO:0008006" key="3">
    <source>
        <dbReference type="Google" id="ProtNLM"/>
    </source>
</evidence>
<sequence length="480" mass="55206">MQSFFSARPDLAKHVRSMSLLLPCSDYFRVHSWESHDVLVHSIEGIIASMSQLSSISLTGLPLDRRLALALHTLRHLRDLKLFIIPEFNSEFNEVFRIDAPLETLRISGSTCVRDMAELRNLLQCVCPTLKALYIHGVVDFDTDIGPLTFPRLECLSVEYARFTAPILKAFLERHTGSLSEANIACPNRTESISLSFVAKLILRVPKLVETWGDLVIHRKWGGLFVDQFAYAVQNVQVGSNRTERIVTELALALAEHVGMGADEIVQTISVHRLLPILYHFPDLRVLSLWVDRESHGVFSEFMERLGRRLDHLQHLKKLTLAWDVSQMRLNWADDCHFSSPEYGDSGLDDFESDSESGSDWPPAVNIPPFCDLRDGSLVDYRWRVWEAQNYPTVERIFREFFNRCPSVKVVEWYPFLPWHGEVETCWTWRVVKSRQCPGKKPSRFVVGDLSWKQRAVKPKTFYVAVGREAEYNSGLRRPY</sequence>